<sequence>MLSGGVSGVAARVCTHPFDTIKSRQQVAGSLDGGVRRLARASMPTALLSVLRDEGVAGLYRGFGAVAFGVPFASAFYFGGYEWSKALLGEGTAAYICAGLLGQSAAGLVYTPVDVIKERLQVQSLVGRQGYRYASALDGLRSVVRAEGAAGLMRGYWANNATWWPWNVAYFLAYEHGRDLVARHAGVADKAQLPPATSSACACAAAAAATLLTSPADLVKTRLQTAVGERRGAAAIAADLYRAEGARAFFAGAPARVLAIAPGSAISFFLYEVAKRLAAPTCTGELPQLERMKRARSEV</sequence>
<evidence type="ECO:0000256" key="6">
    <source>
        <dbReference type="ARBA" id="ARBA00022989"/>
    </source>
</evidence>
<dbReference type="EnsemblProtists" id="EOD20715">
    <property type="protein sequence ID" value="EOD20715"/>
    <property type="gene ID" value="EMIHUDRAFT_75194"/>
</dbReference>
<dbReference type="SUPFAM" id="SSF103506">
    <property type="entry name" value="Mitochondrial carrier"/>
    <property type="match status" value="1"/>
</dbReference>
<comment type="similarity">
    <text evidence="2 9">Belongs to the mitochondrial carrier (TC 2.A.29) family.</text>
</comment>
<dbReference type="Proteomes" id="UP000013827">
    <property type="component" value="Unassembled WGS sequence"/>
</dbReference>
<dbReference type="GeneID" id="17266262"/>
<feature type="repeat" description="Solcar" evidence="8">
    <location>
        <begin position="193"/>
        <end position="277"/>
    </location>
</feature>
<protein>
    <recommendedName>
        <fullName evidence="12">Mitochondrial carrier protein</fullName>
    </recommendedName>
</protein>
<dbReference type="GeneID" id="17266548"/>
<evidence type="ECO:0000256" key="2">
    <source>
        <dbReference type="ARBA" id="ARBA00006375"/>
    </source>
</evidence>
<dbReference type="Gene3D" id="1.50.40.10">
    <property type="entry name" value="Mitochondrial carrier domain"/>
    <property type="match status" value="1"/>
</dbReference>
<feature type="repeat" description="Solcar" evidence="8">
    <location>
        <begin position="93"/>
        <end position="180"/>
    </location>
</feature>
<reference evidence="10" key="2">
    <citation type="submission" date="2024-10" db="UniProtKB">
        <authorList>
            <consortium name="EnsemblProtists"/>
        </authorList>
    </citation>
    <scope>IDENTIFICATION</scope>
</reference>
<dbReference type="InterPro" id="IPR023395">
    <property type="entry name" value="MCP_dom_sf"/>
</dbReference>
<evidence type="ECO:0000256" key="8">
    <source>
        <dbReference type="PROSITE-ProRule" id="PRU00282"/>
    </source>
</evidence>
<dbReference type="RefSeq" id="XP_005773144.1">
    <property type="nucleotide sequence ID" value="XM_005773087.1"/>
</dbReference>
<comment type="subcellular location">
    <subcellularLocation>
        <location evidence="1">Membrane</location>
        <topology evidence="1">Multi-pass membrane protein</topology>
    </subcellularLocation>
</comment>
<dbReference type="PROSITE" id="PS50920">
    <property type="entry name" value="SOLCAR"/>
    <property type="match status" value="3"/>
</dbReference>
<dbReference type="KEGG" id="ehx:EMIHUDRAFT_75194"/>
<feature type="repeat" description="Solcar" evidence="8">
    <location>
        <begin position="1"/>
        <end position="87"/>
    </location>
</feature>
<evidence type="ECO:0008006" key="12">
    <source>
        <dbReference type="Google" id="ProtNLM"/>
    </source>
</evidence>
<evidence type="ECO:0000256" key="5">
    <source>
        <dbReference type="ARBA" id="ARBA00022737"/>
    </source>
</evidence>
<name>A0A0D3JBW6_EMIH1</name>
<evidence type="ECO:0000256" key="4">
    <source>
        <dbReference type="ARBA" id="ARBA00022692"/>
    </source>
</evidence>
<keyword evidence="11" id="KW-1185">Reference proteome</keyword>
<evidence type="ECO:0000313" key="11">
    <source>
        <dbReference type="Proteomes" id="UP000013827"/>
    </source>
</evidence>
<dbReference type="PANTHER" id="PTHR45667">
    <property type="entry name" value="S-ADENOSYLMETHIONINE MITOCHONDRIAL CARRIER PROTEIN"/>
    <property type="match status" value="1"/>
</dbReference>
<keyword evidence="4 8" id="KW-0812">Transmembrane</keyword>
<organism evidence="10 11">
    <name type="scientific">Emiliania huxleyi (strain CCMP1516)</name>
    <dbReference type="NCBI Taxonomy" id="280463"/>
    <lineage>
        <taxon>Eukaryota</taxon>
        <taxon>Haptista</taxon>
        <taxon>Haptophyta</taxon>
        <taxon>Prymnesiophyceae</taxon>
        <taxon>Isochrysidales</taxon>
        <taxon>Noelaerhabdaceae</taxon>
        <taxon>Emiliania</taxon>
    </lineage>
</organism>
<keyword evidence="7 8" id="KW-0472">Membrane</keyword>
<dbReference type="RefSeq" id="XP_005773430.1">
    <property type="nucleotide sequence ID" value="XM_005773373.1"/>
</dbReference>
<dbReference type="OMA" id="RWVSMSL"/>
<evidence type="ECO:0000256" key="9">
    <source>
        <dbReference type="RuleBase" id="RU000488"/>
    </source>
</evidence>
<dbReference type="Pfam" id="PF00153">
    <property type="entry name" value="Mito_carr"/>
    <property type="match status" value="3"/>
</dbReference>
<evidence type="ECO:0000256" key="7">
    <source>
        <dbReference type="ARBA" id="ARBA00023136"/>
    </source>
</evidence>
<evidence type="ECO:0000313" key="10">
    <source>
        <dbReference type="EnsemblProtists" id="EOD21001"/>
    </source>
</evidence>
<dbReference type="AlphaFoldDB" id="A0A0D3JBW6"/>
<dbReference type="PaxDb" id="2903-EOD20715"/>
<accession>A0A0D3JBW6</accession>
<keyword evidence="3 9" id="KW-0813">Transport</keyword>
<evidence type="ECO:0000256" key="1">
    <source>
        <dbReference type="ARBA" id="ARBA00004141"/>
    </source>
</evidence>
<dbReference type="eggNOG" id="KOG0756">
    <property type="taxonomic scope" value="Eukaryota"/>
</dbReference>
<dbReference type="HOGENOM" id="CLU_015166_3_5_1"/>
<dbReference type="EnsemblProtists" id="EOD21001">
    <property type="protein sequence ID" value="EOD21001"/>
    <property type="gene ID" value="EMIHUDRAFT_208089"/>
</dbReference>
<dbReference type="GO" id="GO:0016020">
    <property type="term" value="C:membrane"/>
    <property type="evidence" value="ECO:0007669"/>
    <property type="project" value="UniProtKB-SubCell"/>
</dbReference>
<dbReference type="KEGG" id="ehx:EMIHUDRAFT_208089"/>
<dbReference type="STRING" id="2903.R1EDF5"/>
<reference evidence="11" key="1">
    <citation type="journal article" date="2013" name="Nature">
        <title>Pan genome of the phytoplankton Emiliania underpins its global distribution.</title>
        <authorList>
            <person name="Read B.A."/>
            <person name="Kegel J."/>
            <person name="Klute M.J."/>
            <person name="Kuo A."/>
            <person name="Lefebvre S.C."/>
            <person name="Maumus F."/>
            <person name="Mayer C."/>
            <person name="Miller J."/>
            <person name="Monier A."/>
            <person name="Salamov A."/>
            <person name="Young J."/>
            <person name="Aguilar M."/>
            <person name="Claverie J.M."/>
            <person name="Frickenhaus S."/>
            <person name="Gonzalez K."/>
            <person name="Herman E.K."/>
            <person name="Lin Y.C."/>
            <person name="Napier J."/>
            <person name="Ogata H."/>
            <person name="Sarno A.F."/>
            <person name="Shmutz J."/>
            <person name="Schroeder D."/>
            <person name="de Vargas C."/>
            <person name="Verret F."/>
            <person name="von Dassow P."/>
            <person name="Valentin K."/>
            <person name="Van de Peer Y."/>
            <person name="Wheeler G."/>
            <person name="Dacks J.B."/>
            <person name="Delwiche C.F."/>
            <person name="Dyhrman S.T."/>
            <person name="Glockner G."/>
            <person name="John U."/>
            <person name="Richards T."/>
            <person name="Worden A.Z."/>
            <person name="Zhang X."/>
            <person name="Grigoriev I.V."/>
            <person name="Allen A.E."/>
            <person name="Bidle K."/>
            <person name="Borodovsky M."/>
            <person name="Bowler C."/>
            <person name="Brownlee C."/>
            <person name="Cock J.M."/>
            <person name="Elias M."/>
            <person name="Gladyshev V.N."/>
            <person name="Groth M."/>
            <person name="Guda C."/>
            <person name="Hadaegh A."/>
            <person name="Iglesias-Rodriguez M.D."/>
            <person name="Jenkins J."/>
            <person name="Jones B.M."/>
            <person name="Lawson T."/>
            <person name="Leese F."/>
            <person name="Lindquist E."/>
            <person name="Lobanov A."/>
            <person name="Lomsadze A."/>
            <person name="Malik S.B."/>
            <person name="Marsh M.E."/>
            <person name="Mackinder L."/>
            <person name="Mock T."/>
            <person name="Mueller-Roeber B."/>
            <person name="Pagarete A."/>
            <person name="Parker M."/>
            <person name="Probert I."/>
            <person name="Quesneville H."/>
            <person name="Raines C."/>
            <person name="Rensing S.A."/>
            <person name="Riano-Pachon D.M."/>
            <person name="Richier S."/>
            <person name="Rokitta S."/>
            <person name="Shiraiwa Y."/>
            <person name="Soanes D.M."/>
            <person name="van der Giezen M."/>
            <person name="Wahlund T.M."/>
            <person name="Williams B."/>
            <person name="Wilson W."/>
            <person name="Wolfe G."/>
            <person name="Wurch L.L."/>
        </authorList>
    </citation>
    <scope>NUCLEOTIDE SEQUENCE</scope>
</reference>
<evidence type="ECO:0000256" key="3">
    <source>
        <dbReference type="ARBA" id="ARBA00022448"/>
    </source>
</evidence>
<keyword evidence="5" id="KW-0677">Repeat</keyword>
<proteinExistence type="inferred from homology"/>
<dbReference type="InterPro" id="IPR018108">
    <property type="entry name" value="MCP_transmembrane"/>
</dbReference>
<keyword evidence="6" id="KW-1133">Transmembrane helix</keyword>